<protein>
    <submittedName>
        <fullName evidence="3">Glycine betaine/choline ABC-type transport system substrate-binding protein</fullName>
    </submittedName>
</protein>
<dbReference type="GO" id="GO:0022857">
    <property type="term" value="F:transmembrane transporter activity"/>
    <property type="evidence" value="ECO:0007669"/>
    <property type="project" value="InterPro"/>
</dbReference>
<dbReference type="EMBL" id="JACIDZ010000001">
    <property type="protein sequence ID" value="MBB4120562.1"/>
    <property type="molecule type" value="Genomic_DNA"/>
</dbReference>
<name>A0A7W6P7V4_9HYPH</name>
<dbReference type="InterPro" id="IPR007210">
    <property type="entry name" value="ABC_Gly_betaine_transp_sub-bd"/>
</dbReference>
<dbReference type="RefSeq" id="WP_246413500.1">
    <property type="nucleotide sequence ID" value="NZ_JACIDZ010000001.1"/>
</dbReference>
<evidence type="ECO:0000256" key="1">
    <source>
        <dbReference type="SAM" id="Phobius"/>
    </source>
</evidence>
<accession>A0A7W6P7V4</accession>
<sequence length="615" mass="66222">MMKKLFAILTVLVLTSCSSEPVRIGSKDLAESRILSEMFALLLEEDGVKVKRVSALGSTGVVFQALIDDDIDLYPEYTGTALAFMGSQRIDNADDAYAFVTEGLARNNLVMLERLGFETDYAVLTRPAVAAANGLETISDLAGADHRLTLGVMQSFAERPRDGLEPFLDRFGLTFEDVEVFPENQRNDLYDALVERQVDIVVGLTTDPEIVDYDLVALDDSTGFFPVYEAAPLTSEAALARSPEIAEVMAKLAGRIDDETMQALNAAVRLDGRPVARVARRALYDMGLVEKPPRELTPVLGIAIAPETMGTDPAIDTLRAVRQAMRGRDVNLVATDTPIDAMAADEARLALAPAVSGFTVLDGKIVRNDALEAVAAIGSTFLHALSLSDAPVSPADAAVIAAGPEGSASHMLATVMAMSGEGETTVLALDDESVETAAAALENGDAEVALVFATPGRQDLADLLGESQAITLVDADAWWQGSAQLYLPVMREAQISAETYDGINRPVATLSTQLILFGPAAPDRFVVGQQGPGAFFDEQRPLQDRNVEAINRNLGLHAAVDPYLRKAAALTPQVNIRDDRINPYPGRAILMIVILSYLVWVIWLFIRPERPGERD</sequence>
<keyword evidence="1" id="KW-0812">Transmembrane</keyword>
<dbReference type="Proteomes" id="UP000530571">
    <property type="component" value="Unassembled WGS sequence"/>
</dbReference>
<organism evidence="3 4">
    <name type="scientific">Martelella radicis</name>
    <dbReference type="NCBI Taxonomy" id="1397476"/>
    <lineage>
        <taxon>Bacteria</taxon>
        <taxon>Pseudomonadati</taxon>
        <taxon>Pseudomonadota</taxon>
        <taxon>Alphaproteobacteria</taxon>
        <taxon>Hyphomicrobiales</taxon>
        <taxon>Aurantimonadaceae</taxon>
        <taxon>Martelella</taxon>
    </lineage>
</organism>
<dbReference type="AlphaFoldDB" id="A0A7W6P7V4"/>
<feature type="domain" description="ABC-type glycine betaine transport system substrate-binding" evidence="2">
    <location>
        <begin position="21"/>
        <end position="282"/>
    </location>
</feature>
<evidence type="ECO:0000313" key="4">
    <source>
        <dbReference type="Proteomes" id="UP000530571"/>
    </source>
</evidence>
<dbReference type="CDD" id="cd13528">
    <property type="entry name" value="PBP2_osmoprotectants"/>
    <property type="match status" value="1"/>
</dbReference>
<feature type="transmembrane region" description="Helical" evidence="1">
    <location>
        <begin position="588"/>
        <end position="606"/>
    </location>
</feature>
<dbReference type="SUPFAM" id="SSF53850">
    <property type="entry name" value="Periplasmic binding protein-like II"/>
    <property type="match status" value="2"/>
</dbReference>
<keyword evidence="1" id="KW-1133">Transmembrane helix</keyword>
<keyword evidence="1" id="KW-0472">Membrane</keyword>
<proteinExistence type="predicted"/>
<dbReference type="PROSITE" id="PS51257">
    <property type="entry name" value="PROKAR_LIPOPROTEIN"/>
    <property type="match status" value="1"/>
</dbReference>
<comment type="caution">
    <text evidence="3">The sequence shown here is derived from an EMBL/GenBank/DDBJ whole genome shotgun (WGS) entry which is preliminary data.</text>
</comment>
<gene>
    <name evidence="3" type="ORF">GGR30_000457</name>
</gene>
<dbReference type="GO" id="GO:0043190">
    <property type="term" value="C:ATP-binding cassette (ABC) transporter complex"/>
    <property type="evidence" value="ECO:0007669"/>
    <property type="project" value="InterPro"/>
</dbReference>
<evidence type="ECO:0000259" key="2">
    <source>
        <dbReference type="Pfam" id="PF04069"/>
    </source>
</evidence>
<dbReference type="Gene3D" id="3.40.190.120">
    <property type="entry name" value="Osmoprotection protein (prox), domain 2"/>
    <property type="match status" value="1"/>
</dbReference>
<dbReference type="Gene3D" id="3.40.190.10">
    <property type="entry name" value="Periplasmic binding protein-like II"/>
    <property type="match status" value="2"/>
</dbReference>
<keyword evidence="4" id="KW-1185">Reference proteome</keyword>
<evidence type="ECO:0000313" key="3">
    <source>
        <dbReference type="EMBL" id="MBB4120562.1"/>
    </source>
</evidence>
<dbReference type="Pfam" id="PF04069">
    <property type="entry name" value="OpuAC"/>
    <property type="match status" value="1"/>
</dbReference>
<reference evidence="3 4" key="1">
    <citation type="submission" date="2020-08" db="EMBL/GenBank/DDBJ databases">
        <title>Genomic Encyclopedia of Type Strains, Phase IV (KMG-IV): sequencing the most valuable type-strain genomes for metagenomic binning, comparative biology and taxonomic classification.</title>
        <authorList>
            <person name="Goeker M."/>
        </authorList>
    </citation>
    <scope>NUCLEOTIDE SEQUENCE [LARGE SCALE GENOMIC DNA]</scope>
    <source>
        <strain evidence="3 4">DSM 28101</strain>
    </source>
</reference>